<protein>
    <submittedName>
        <fullName evidence="1">Transmembrane and coiled-coil domains 6</fullName>
    </submittedName>
</protein>
<dbReference type="ChiTaRS" id="TMCO6">
    <property type="organism name" value="human"/>
</dbReference>
<dbReference type="SMR" id="D6REY4"/>
<keyword evidence="2" id="KW-1185">Reference proteome</keyword>
<dbReference type="InterPro" id="IPR016024">
    <property type="entry name" value="ARM-type_fold"/>
</dbReference>
<evidence type="ECO:0007829" key="3">
    <source>
        <dbReference type="PeptideAtlas" id="D6REY4"/>
    </source>
</evidence>
<evidence type="ECO:0007829" key="4">
    <source>
        <dbReference type="ProteomicsDB" id="D6REY4"/>
    </source>
</evidence>
<dbReference type="PANTHER" id="PTHR16356:SF1">
    <property type="entry name" value="TRANSMEMBRANE AND COILED-COIL DOMAIN-CONTAINING PROTEIN 6"/>
    <property type="match status" value="1"/>
</dbReference>
<dbReference type="HGNC" id="HGNC:28814">
    <property type="gene designation" value="TMCO6"/>
</dbReference>
<dbReference type="HOGENOM" id="CLU_3001707_0_0_1"/>
<dbReference type="ExpressionAtlas" id="D6REY4">
    <property type="expression patterns" value="baseline and differential"/>
</dbReference>
<proteinExistence type="evidence at protein level"/>
<dbReference type="OrthoDB" id="21522at2759"/>
<dbReference type="GeneTree" id="ENSGT00390000008104"/>
<dbReference type="VEuPathDB" id="HostDB:ENSG00000113119"/>
<reference evidence="1" key="4">
    <citation type="submission" date="2025-08" db="UniProtKB">
        <authorList>
            <consortium name="Ensembl"/>
        </authorList>
    </citation>
    <scope>IDENTIFICATION</scope>
</reference>
<dbReference type="Ensembl" id="ENST00000513002.5">
    <property type="protein sequence ID" value="ENSP00000421613.2"/>
    <property type="gene ID" value="ENSG00000113119.13"/>
</dbReference>
<evidence type="ECO:0000313" key="1">
    <source>
        <dbReference type="Ensembl" id="ENSP00000421613.2"/>
    </source>
</evidence>
<dbReference type="Bgee" id="ENSG00000113119">
    <property type="expression patterns" value="Expressed in sural nerve and 133 other cell types or tissues"/>
</dbReference>
<reference evidence="1 2" key="1">
    <citation type="journal article" date="2001" name="Nature">
        <title>Initial sequencing and analysis of the human genome.</title>
        <authorList>
            <consortium name="International Human Genome Sequencing Consortium"/>
            <person name="Lander E.S."/>
            <person name="Linton L.M."/>
            <person name="Birren B."/>
            <person name="Nusbaum C."/>
            <person name="Zody M.C."/>
            <person name="Baldwin J."/>
            <person name="Devon K."/>
            <person name="Dewar K."/>
            <person name="Doyle M."/>
            <person name="FitzHugh W."/>
            <person name="Funke R."/>
            <person name="Gage D."/>
            <person name="Harris K."/>
            <person name="Heaford A."/>
            <person name="Howland J."/>
            <person name="Kann L."/>
            <person name="Lehoczky J."/>
            <person name="LeVine R."/>
            <person name="McEwan P."/>
            <person name="McKernan K."/>
            <person name="Meldrim J."/>
            <person name="Mesirov J.P."/>
            <person name="Miranda C."/>
            <person name="Morris W."/>
            <person name="Naylor J."/>
            <person name="Raymond C."/>
            <person name="Rosetti M."/>
            <person name="Santos R."/>
            <person name="Sheridan A."/>
            <person name="Sougnez C."/>
            <person name="Stange-Thomann N."/>
            <person name="Stojanovic N."/>
            <person name="Subramanian A."/>
            <person name="Wyman D."/>
            <person name="Rogers J."/>
            <person name="Sulston J."/>
            <person name="Ainscough R."/>
            <person name="Beck S."/>
            <person name="Bentley D."/>
            <person name="Burton J."/>
            <person name="Clee C."/>
            <person name="Carter N."/>
            <person name="Coulson A."/>
            <person name="Deadman R."/>
            <person name="Deloukas P."/>
            <person name="Dunham A."/>
            <person name="Dunham I."/>
            <person name="Durbin R."/>
            <person name="French L."/>
            <person name="Grafham D."/>
            <person name="Gregory S."/>
            <person name="Hubbard T."/>
            <person name="Humphray S."/>
            <person name="Hunt A."/>
            <person name="Jones M."/>
            <person name="Lloyd C."/>
            <person name="McMurray A."/>
            <person name="Matthews L."/>
            <person name="Mercer S."/>
            <person name="Milne S."/>
            <person name="Mullikin J.C."/>
            <person name="Mungall A."/>
            <person name="Plumb R."/>
            <person name="Ross M."/>
            <person name="Shownkeen R."/>
            <person name="Sims S."/>
            <person name="Waterston R.H."/>
            <person name="Wilson R.K."/>
            <person name="Hillier L.W."/>
            <person name="McPherson J.D."/>
            <person name="Marra M.A."/>
            <person name="Mardis E.R."/>
            <person name="Fulton L.A."/>
            <person name="Chinwalla A.T."/>
            <person name="Pepin K.H."/>
            <person name="Gish W.R."/>
            <person name="Chissoe S.L."/>
            <person name="Wendl M.C."/>
            <person name="Delehaunty K.D."/>
            <person name="Miner T.L."/>
            <person name="Delehaunty A."/>
            <person name="Kramer J.B."/>
            <person name="Cook L.L."/>
            <person name="Fulton R.S."/>
            <person name="Johnson D.L."/>
            <person name="Minx P.J."/>
            <person name="Clifton S.W."/>
            <person name="Hawkins T."/>
            <person name="Branscomb E."/>
            <person name="Predki P."/>
            <person name="Richardson P."/>
            <person name="Wenning S."/>
            <person name="Slezak T."/>
            <person name="Doggett N."/>
            <person name="Cheng J.F."/>
            <person name="Olsen A."/>
            <person name="Lucas S."/>
            <person name="Elkin C."/>
            <person name="Uberbacher E."/>
            <person name="Frazier M."/>
            <person name="Gibbs R.A."/>
            <person name="Muzny D.M."/>
            <person name="Scherer S.E."/>
            <person name="Bouck J.B."/>
            <person name="Sodergren E.J."/>
            <person name="Worley K.C."/>
            <person name="Rives C.M."/>
            <person name="Gorrell J.H."/>
            <person name="Metzker M.L."/>
            <person name="Naylor S.L."/>
            <person name="Kucherlapati R.S."/>
            <person name="Nelson D.L."/>
            <person name="Weinstock G.M."/>
            <person name="Sakaki Y."/>
            <person name="Fujiyama A."/>
            <person name="Hattori M."/>
            <person name="Yada T."/>
            <person name="Toyoda A."/>
            <person name="Itoh T."/>
            <person name="Kawagoe C."/>
            <person name="Watanabe H."/>
            <person name="Totoki Y."/>
            <person name="Taylor T."/>
            <person name="Weissenbach J."/>
            <person name="Heilig R."/>
            <person name="Saurin W."/>
            <person name="Artiguenave F."/>
            <person name="Brottier P."/>
            <person name="Bruls T."/>
            <person name="Pelletier E."/>
            <person name="Robert C."/>
            <person name="Wincker P."/>
            <person name="Smith D.R."/>
            <person name="Doucette-Stamm L."/>
            <person name="Rubenfield M."/>
            <person name="Weinstock K."/>
            <person name="Lee H.M."/>
            <person name="Dubois J."/>
            <person name="Rosenthal A."/>
            <person name="Platzer M."/>
            <person name="Nyakatura G."/>
            <person name="Taudien S."/>
            <person name="Rump A."/>
            <person name="Yang H."/>
            <person name="Yu J."/>
            <person name="Wang J."/>
            <person name="Huang G."/>
            <person name="Gu J."/>
            <person name="Hood L."/>
            <person name="Rowen L."/>
            <person name="Madan A."/>
            <person name="Qin S."/>
            <person name="Davis R.W."/>
            <person name="Federspiel N.A."/>
            <person name="Abola A.P."/>
            <person name="Proctor M.J."/>
            <person name="Myers R.M."/>
            <person name="Schmutz J."/>
            <person name="Dickson M."/>
            <person name="Grimwood J."/>
            <person name="Cox D.R."/>
            <person name="Olson M.V."/>
            <person name="Kaul R."/>
            <person name="Raymond C."/>
            <person name="Shimizu N."/>
            <person name="Kawasaki K."/>
            <person name="Minoshima S."/>
            <person name="Evans G.A."/>
            <person name="Athanasiou M."/>
            <person name="Schultz R."/>
            <person name="Roe B.A."/>
            <person name="Chen F."/>
            <person name="Pan H."/>
            <person name="Ramser J."/>
            <person name="Lehrach H."/>
            <person name="Reinhardt R."/>
            <person name="McCombie W.R."/>
            <person name="de la Bastide M."/>
            <person name="Dedhia N."/>
            <person name="Blocker H."/>
            <person name="Hornischer K."/>
            <person name="Nordsiek G."/>
            <person name="Agarwala R."/>
            <person name="Aravind L."/>
            <person name="Bailey J.A."/>
            <person name="Bateman A."/>
            <person name="Batzoglou S."/>
            <person name="Birney E."/>
            <person name="Bork P."/>
            <person name="Brown D.G."/>
            <person name="Burge C.B."/>
            <person name="Cerutti L."/>
            <person name="Chen H.C."/>
            <person name="Church D."/>
            <person name="Clamp M."/>
            <person name="Copley R.R."/>
            <person name="Doerks T."/>
            <person name="Eddy S.R."/>
            <person name="Eichler E.E."/>
            <person name="Furey T.S."/>
            <person name="Galagan J."/>
            <person name="Gilbert J.G."/>
            <person name="Harmon C."/>
            <person name="Hayashizaki Y."/>
            <person name="Haussler D."/>
            <person name="Hermjakob H."/>
            <person name="Hokamp K."/>
            <person name="Jang W."/>
            <person name="Johnson L.S."/>
            <person name="Jones T.A."/>
            <person name="Kasif S."/>
            <person name="Kaspryzk A."/>
            <person name="Kennedy S."/>
            <person name="Kent W.J."/>
            <person name="Kitts P."/>
            <person name="Koonin E.V."/>
            <person name="Korf I."/>
            <person name="Kulp D."/>
            <person name="Lancet D."/>
            <person name="Lowe T.M."/>
            <person name="McLysaght A."/>
            <person name="Mikkelsen T."/>
            <person name="Moran J.V."/>
            <person name="Mulder N."/>
            <person name="Pollara V.J."/>
            <person name="Ponting C.P."/>
            <person name="Schuler G."/>
            <person name="Schultz J."/>
            <person name="Slater G."/>
            <person name="Smit A.F."/>
            <person name="Stupka E."/>
            <person name="Szustakowski J."/>
            <person name="Thierry-Mieg D."/>
            <person name="Thierry-Mieg J."/>
            <person name="Wagner L."/>
            <person name="Wallis J."/>
            <person name="Wheeler R."/>
            <person name="Williams A."/>
            <person name="Wolf Y.I."/>
            <person name="Wolfe K.H."/>
            <person name="Yang S.P."/>
            <person name="Yeh R.F."/>
            <person name="Collins F."/>
            <person name="Guyer M.S."/>
            <person name="Peterson J."/>
            <person name="Felsenfeld A."/>
            <person name="Wetterstrand K.A."/>
            <person name="Patrinos A."/>
            <person name="Morgan M.J."/>
            <person name="de Jong P."/>
            <person name="Catanese J.J."/>
            <person name="Osoegawa K."/>
            <person name="Shizuya H."/>
            <person name="Choi S."/>
            <person name="Chen Y.J."/>
        </authorList>
    </citation>
    <scope>NUCLEOTIDE SEQUENCE [LARGE SCALE GENOMIC DNA]</scope>
</reference>
<accession>D6REY4</accession>
<dbReference type="Proteomes" id="UP000005640">
    <property type="component" value="Chromosome 5"/>
</dbReference>
<reference evidence="1 2" key="3">
    <citation type="journal article" date="2004" name="Nature">
        <title>Finishing the euchromatic sequence of the human genome.</title>
        <authorList>
            <consortium name="International Human Genome Sequencing Consortium"/>
        </authorList>
    </citation>
    <scope>NUCLEOTIDE SEQUENCE [LARGE SCALE GENOMIC DNA]</scope>
</reference>
<feature type="non-terminal residue" evidence="1">
    <location>
        <position position="57"/>
    </location>
</feature>
<evidence type="ECO:0000313" key="2">
    <source>
        <dbReference type="Proteomes" id="UP000005640"/>
    </source>
</evidence>
<dbReference type="SUPFAM" id="SSF48371">
    <property type="entry name" value="ARM repeat"/>
    <property type="match status" value="1"/>
</dbReference>
<reference evidence="1" key="5">
    <citation type="submission" date="2025-09" db="UniProtKB">
        <authorList>
            <consortium name="Ensembl"/>
        </authorList>
    </citation>
    <scope>IDENTIFICATION</scope>
</reference>
<gene>
    <name evidence="1" type="primary">TMCO6</name>
</gene>
<dbReference type="Ensembl" id="ENST00000513002.5">
    <property type="protein sequence ID" value="ENSP00000421613.2"/>
    <property type="gene ID" value="ENSG00000113119.14"/>
</dbReference>
<dbReference type="UCSC" id="uc063hwr.1">
    <property type="organism name" value="human"/>
</dbReference>
<reference evidence="1 2" key="2">
    <citation type="journal article" date="2004" name="Nature">
        <title>The DNA sequence and comparative analysis of human chromosome 5.</title>
        <authorList>
            <person name="Schmutz J."/>
            <person name="Martin J."/>
            <person name="Terry A."/>
            <person name="Couronne O."/>
            <person name="Grimwood J."/>
            <person name="Lowry S."/>
            <person name="Gordon L.A."/>
            <person name="Scott D."/>
            <person name="Xie G."/>
            <person name="Huang W."/>
            <person name="Hellsten U."/>
            <person name="Tran-Gyamfi M."/>
            <person name="She X."/>
            <person name="Prabhakar S."/>
            <person name="Aerts A."/>
            <person name="Altherr M."/>
            <person name="Bajorek E."/>
            <person name="Black S."/>
            <person name="Branscomb E."/>
            <person name="Caoile C."/>
            <person name="Challacombe J.F."/>
            <person name="Chan Y.M."/>
            <person name="Denys M."/>
            <person name="Detter J.C."/>
            <person name="Escobar J."/>
            <person name="Flowers D."/>
            <person name="Fotopulos D."/>
            <person name="Glavina T."/>
            <person name="Gomez M."/>
            <person name="Gonzales E."/>
            <person name="Goodstein D."/>
            <person name="Grigoriev I."/>
            <person name="Groza M."/>
            <person name="Hammon N."/>
            <person name="Hawkins T."/>
            <person name="Haydu L."/>
            <person name="Israni S."/>
            <person name="Jett J."/>
            <person name="Kadner K."/>
            <person name="Kimball H."/>
            <person name="Kobayashi A."/>
            <person name="Lopez F."/>
            <person name="Lou Y."/>
            <person name="Martinez D."/>
            <person name="Medina C."/>
            <person name="Morgan J."/>
            <person name="Nandkeshwar R."/>
            <person name="Noonan J.P."/>
            <person name="Pitluck S."/>
            <person name="Pollard M."/>
            <person name="Predki P."/>
            <person name="Priest J."/>
            <person name="Ramirez L."/>
            <person name="Retterer J."/>
            <person name="Rodriguez A."/>
            <person name="Rogers S."/>
            <person name="Salamov A."/>
            <person name="Salazar A."/>
            <person name="Thayer N."/>
            <person name="Tice H."/>
            <person name="Tsai M."/>
            <person name="Ustaszewska A."/>
            <person name="Vo N."/>
            <person name="Wheeler J."/>
            <person name="Wu K."/>
            <person name="Yang J."/>
            <person name="Dickson M."/>
            <person name="Cheng J.F."/>
            <person name="Eichler E.E."/>
            <person name="Olsen A."/>
            <person name="Pennacchio L.A."/>
            <person name="Rokhsar D.S."/>
            <person name="Richardson P."/>
            <person name="Lucas S.M."/>
            <person name="Myers R.M."/>
            <person name="Rubin E.M."/>
        </authorList>
    </citation>
    <scope>NUCLEOTIDE SEQUENCE [LARGE SCALE GENOMIC DNA]</scope>
</reference>
<dbReference type="AlphaFoldDB" id="D6REY4"/>
<organism evidence="1 2">
    <name type="scientific">Homo sapiens</name>
    <name type="common">Human</name>
    <dbReference type="NCBI Taxonomy" id="9606"/>
    <lineage>
        <taxon>Eukaryota</taxon>
        <taxon>Metazoa</taxon>
        <taxon>Chordata</taxon>
        <taxon>Craniata</taxon>
        <taxon>Vertebrata</taxon>
        <taxon>Euteleostomi</taxon>
        <taxon>Mammalia</taxon>
        <taxon>Eutheria</taxon>
        <taxon>Euarchontoglires</taxon>
        <taxon>Primates</taxon>
        <taxon>Haplorrhini</taxon>
        <taxon>Catarrhini</taxon>
        <taxon>Hominidae</taxon>
        <taxon>Homo</taxon>
    </lineage>
</organism>
<dbReference type="OMA" id="TLGNICP"/>
<name>D6REY4_HUMAN</name>
<dbReference type="MassIVE" id="D6REY4"/>
<sequence>MRTLVGLLTSNQALLQLEAARCLHELSHSEQSTVAEACLPATSYLLTYLSSHSSDFI</sequence>
<dbReference type="PANTHER" id="PTHR16356">
    <property type="entry name" value="TRANSMEMBRANE AND COILED-COIL DOMAIN-CONTAINING PROTEIN 6 TMCO6"/>
    <property type="match status" value="1"/>
</dbReference>
<dbReference type="EMBL" id="AC116353">
    <property type="status" value="NOT_ANNOTATED_CDS"/>
    <property type="molecule type" value="Genomic_DNA"/>
</dbReference>
<dbReference type="Antibodypedia" id="45459">
    <property type="antibodies" value="61 antibodies from 18 providers"/>
</dbReference>
<keyword evidence="3 4" id="KW-1267">Proteomics identification</keyword>
<dbReference type="OpenTargets" id="ENSG00000113119"/>